<accession>A0ABD2Q6Q5</accession>
<dbReference type="EMBL" id="JBJKFK010000790">
    <property type="protein sequence ID" value="KAL3315255.1"/>
    <property type="molecule type" value="Genomic_DNA"/>
</dbReference>
<keyword evidence="1" id="KW-1133">Transmembrane helix</keyword>
<evidence type="ECO:0000313" key="2">
    <source>
        <dbReference type="EMBL" id="KAL3315255.1"/>
    </source>
</evidence>
<comment type="caution">
    <text evidence="2">The sequence shown here is derived from an EMBL/GenBank/DDBJ whole genome shotgun (WGS) entry which is preliminary data.</text>
</comment>
<feature type="non-terminal residue" evidence="2">
    <location>
        <position position="129"/>
    </location>
</feature>
<keyword evidence="1" id="KW-0812">Transmembrane</keyword>
<keyword evidence="3" id="KW-1185">Reference proteome</keyword>
<sequence length="129" mass="14647">MLSRLVDLLPSSAPDKIRRAARLQNNSLMAKESLFHCPMGSFKLLLPDSMASSWISGLWRIGLRAVSNSFISLSNSFCQLLANFLVLILGLLFSIITSQWIESQLRQLFHSMRKSESQRQHLSSIELRL</sequence>
<protein>
    <submittedName>
        <fullName evidence="2">Uncharacterized protein</fullName>
    </submittedName>
</protein>
<keyword evidence="1" id="KW-0472">Membrane</keyword>
<dbReference type="AlphaFoldDB" id="A0ABD2Q6Q5"/>
<gene>
    <name evidence="2" type="ORF">Ciccas_006105</name>
</gene>
<feature type="transmembrane region" description="Helical" evidence="1">
    <location>
        <begin position="80"/>
        <end position="101"/>
    </location>
</feature>
<proteinExistence type="predicted"/>
<evidence type="ECO:0000256" key="1">
    <source>
        <dbReference type="SAM" id="Phobius"/>
    </source>
</evidence>
<name>A0ABD2Q6Q5_9PLAT</name>
<dbReference type="Proteomes" id="UP001626550">
    <property type="component" value="Unassembled WGS sequence"/>
</dbReference>
<evidence type="ECO:0000313" key="3">
    <source>
        <dbReference type="Proteomes" id="UP001626550"/>
    </source>
</evidence>
<organism evidence="2 3">
    <name type="scientific">Cichlidogyrus casuarinus</name>
    <dbReference type="NCBI Taxonomy" id="1844966"/>
    <lineage>
        <taxon>Eukaryota</taxon>
        <taxon>Metazoa</taxon>
        <taxon>Spiralia</taxon>
        <taxon>Lophotrochozoa</taxon>
        <taxon>Platyhelminthes</taxon>
        <taxon>Monogenea</taxon>
        <taxon>Monopisthocotylea</taxon>
        <taxon>Dactylogyridea</taxon>
        <taxon>Ancyrocephalidae</taxon>
        <taxon>Cichlidogyrus</taxon>
    </lineage>
</organism>
<reference evidence="2 3" key="1">
    <citation type="submission" date="2024-11" db="EMBL/GenBank/DDBJ databases">
        <title>Adaptive evolution of stress response genes in parasites aligns with host niche diversity.</title>
        <authorList>
            <person name="Hahn C."/>
            <person name="Resl P."/>
        </authorList>
    </citation>
    <scope>NUCLEOTIDE SEQUENCE [LARGE SCALE GENOMIC DNA]</scope>
    <source>
        <strain evidence="2">EGGRZ-B1_66</strain>
        <tissue evidence="2">Body</tissue>
    </source>
</reference>